<protein>
    <submittedName>
        <fullName evidence="1">Uncharacterized protein</fullName>
    </submittedName>
</protein>
<evidence type="ECO:0000313" key="1">
    <source>
        <dbReference type="EMBL" id="MBX02145.1"/>
    </source>
</evidence>
<reference evidence="1" key="1">
    <citation type="submission" date="2018-02" db="EMBL/GenBank/DDBJ databases">
        <title>Rhizophora mucronata_Transcriptome.</title>
        <authorList>
            <person name="Meera S.P."/>
            <person name="Sreeshan A."/>
            <person name="Augustine A."/>
        </authorList>
    </citation>
    <scope>NUCLEOTIDE SEQUENCE</scope>
    <source>
        <tissue evidence="1">Leaf</tissue>
    </source>
</reference>
<accession>A0A2P2K8R3</accession>
<dbReference type="EMBL" id="GGEC01021663">
    <property type="protein sequence ID" value="MBX02147.1"/>
    <property type="molecule type" value="Transcribed_RNA"/>
</dbReference>
<sequence>MISAKPERCGSNAVRLADNCSLCHIEGSLLSIPTIAIFIGLPITKLRRQGTAICSSFGKASKIGNKGCNCDLSNDVAGFTSINTRSICGFRAATASARHPPKESPTR</sequence>
<organism evidence="1">
    <name type="scientific">Rhizophora mucronata</name>
    <name type="common">Asiatic mangrove</name>
    <dbReference type="NCBI Taxonomy" id="61149"/>
    <lineage>
        <taxon>Eukaryota</taxon>
        <taxon>Viridiplantae</taxon>
        <taxon>Streptophyta</taxon>
        <taxon>Embryophyta</taxon>
        <taxon>Tracheophyta</taxon>
        <taxon>Spermatophyta</taxon>
        <taxon>Magnoliopsida</taxon>
        <taxon>eudicotyledons</taxon>
        <taxon>Gunneridae</taxon>
        <taxon>Pentapetalae</taxon>
        <taxon>rosids</taxon>
        <taxon>fabids</taxon>
        <taxon>Malpighiales</taxon>
        <taxon>Rhizophoraceae</taxon>
        <taxon>Rhizophora</taxon>
    </lineage>
</organism>
<dbReference type="AlphaFoldDB" id="A0A2P2K8R3"/>
<name>A0A2P2K8R3_RHIMU</name>
<proteinExistence type="predicted"/>
<dbReference type="EMBL" id="GGEC01021661">
    <property type="protein sequence ID" value="MBX02145.1"/>
    <property type="molecule type" value="Transcribed_RNA"/>
</dbReference>